<gene>
    <name evidence="3" type="ORF">A2T55_03815</name>
</gene>
<keyword evidence="2" id="KW-0560">Oxidoreductase</keyword>
<dbReference type="PRINTS" id="PR00080">
    <property type="entry name" value="SDRFAMILY"/>
</dbReference>
<dbReference type="InterPro" id="IPR002347">
    <property type="entry name" value="SDR_fam"/>
</dbReference>
<dbReference type="PRINTS" id="PR00081">
    <property type="entry name" value="GDHRDH"/>
</dbReference>
<dbReference type="Proteomes" id="UP000075950">
    <property type="component" value="Chromosome"/>
</dbReference>
<reference evidence="4" key="1">
    <citation type="submission" date="2016-03" db="EMBL/GenBank/DDBJ databases">
        <authorList>
            <person name="Ploux O."/>
        </authorList>
    </citation>
    <scope>NUCLEOTIDE SEQUENCE [LARGE SCALE GENOMIC DNA]</scope>
    <source>
        <strain evidence="4">BS258</strain>
    </source>
</reference>
<dbReference type="EMBL" id="CP014869">
    <property type="protein sequence ID" value="AMT93018.1"/>
    <property type="molecule type" value="Genomic_DNA"/>
</dbReference>
<dbReference type="AlphaFoldDB" id="A0A142NJR7"/>
<proteinExistence type="inferred from homology"/>
<dbReference type="CDD" id="cd05233">
    <property type="entry name" value="SDR_c"/>
    <property type="match status" value="1"/>
</dbReference>
<dbReference type="Gene3D" id="3.40.50.720">
    <property type="entry name" value="NAD(P)-binding Rossmann-like Domain"/>
    <property type="match status" value="1"/>
</dbReference>
<dbReference type="PANTHER" id="PTHR42760">
    <property type="entry name" value="SHORT-CHAIN DEHYDROGENASES/REDUCTASES FAMILY MEMBER"/>
    <property type="match status" value="1"/>
</dbReference>
<name>A0A142NJR7_BRELN</name>
<protein>
    <submittedName>
        <fullName evidence="3">Short-chain dehydrogenase</fullName>
    </submittedName>
</protein>
<evidence type="ECO:0000313" key="4">
    <source>
        <dbReference type="Proteomes" id="UP000075950"/>
    </source>
</evidence>
<dbReference type="NCBIfam" id="NF004713">
    <property type="entry name" value="PRK06057.1"/>
    <property type="match status" value="1"/>
</dbReference>
<dbReference type="FunFam" id="3.40.50.720:FF:000084">
    <property type="entry name" value="Short-chain dehydrogenase reductase"/>
    <property type="match status" value="1"/>
</dbReference>
<dbReference type="RefSeq" id="WP_062860969.1">
    <property type="nucleotide sequence ID" value="NZ_CP014869.1"/>
</dbReference>
<comment type="similarity">
    <text evidence="1">Belongs to the short-chain dehydrogenases/reductases (SDR) family.</text>
</comment>
<organism evidence="3 4">
    <name type="scientific">Brevibacterium linens</name>
    <dbReference type="NCBI Taxonomy" id="1703"/>
    <lineage>
        <taxon>Bacteria</taxon>
        <taxon>Bacillati</taxon>
        <taxon>Actinomycetota</taxon>
        <taxon>Actinomycetes</taxon>
        <taxon>Micrococcales</taxon>
        <taxon>Brevibacteriaceae</taxon>
        <taxon>Brevibacterium</taxon>
    </lineage>
</organism>
<dbReference type="NCBIfam" id="NF005559">
    <property type="entry name" value="PRK07231.1"/>
    <property type="match status" value="1"/>
</dbReference>
<evidence type="ECO:0000256" key="2">
    <source>
        <dbReference type="ARBA" id="ARBA00023002"/>
    </source>
</evidence>
<evidence type="ECO:0000256" key="1">
    <source>
        <dbReference type="ARBA" id="ARBA00006484"/>
    </source>
</evidence>
<dbReference type="Pfam" id="PF13561">
    <property type="entry name" value="adh_short_C2"/>
    <property type="match status" value="1"/>
</dbReference>
<dbReference type="KEGG" id="bly:A2T55_03815"/>
<accession>A0A142NJR7</accession>
<dbReference type="PANTHER" id="PTHR42760:SF115">
    <property type="entry name" value="3-OXOACYL-[ACYL-CARRIER-PROTEIN] REDUCTASE FABG"/>
    <property type="match status" value="1"/>
</dbReference>
<dbReference type="SUPFAM" id="SSF51735">
    <property type="entry name" value="NAD(P)-binding Rossmann-fold domains"/>
    <property type="match status" value="1"/>
</dbReference>
<evidence type="ECO:0000313" key="3">
    <source>
        <dbReference type="EMBL" id="AMT93018.1"/>
    </source>
</evidence>
<dbReference type="InterPro" id="IPR036291">
    <property type="entry name" value="NAD(P)-bd_dom_sf"/>
</dbReference>
<dbReference type="GO" id="GO:0016616">
    <property type="term" value="F:oxidoreductase activity, acting on the CH-OH group of donors, NAD or NADP as acceptor"/>
    <property type="evidence" value="ECO:0007669"/>
    <property type="project" value="TreeGrafter"/>
</dbReference>
<sequence>MNASPSVSDSASAEIICRRLPGRTAVVTGGASGIGLATSKRLASEGAHVVIADTNAEAGAAAAEAVGGLFVATDVTDPTAVENLFDTAAATYGSVDVAFNNAGVSPTADASITETGLDVWRKVQDINLTSVYLCSQAALKHMRKQGRGSIINTASFVALMGSATSQISYTASKGGVLAMSRELGVEFAKEGIRVNALCPGPVNTELLRELFAKDPEMAARRLVHVPMGRFAEAEEMAAAVAFLASDDASFVTAQSFTVDGGLTNAYTTPL</sequence>